<feature type="transmembrane region" description="Helical" evidence="5">
    <location>
        <begin position="104"/>
        <end position="123"/>
    </location>
</feature>
<organism evidence="6">
    <name type="scientific">Nicotiana tabacum</name>
    <name type="common">Common tobacco</name>
    <dbReference type="NCBI Taxonomy" id="4097"/>
    <lineage>
        <taxon>Eukaryota</taxon>
        <taxon>Viridiplantae</taxon>
        <taxon>Streptophyta</taxon>
        <taxon>Embryophyta</taxon>
        <taxon>Tracheophyta</taxon>
        <taxon>Spermatophyta</taxon>
        <taxon>Magnoliopsida</taxon>
        <taxon>eudicotyledons</taxon>
        <taxon>Gunneridae</taxon>
        <taxon>Pentapetalae</taxon>
        <taxon>asterids</taxon>
        <taxon>lamiids</taxon>
        <taxon>Solanales</taxon>
        <taxon>Solanaceae</taxon>
        <taxon>Nicotianoideae</taxon>
        <taxon>Nicotianeae</taxon>
        <taxon>Nicotiana</taxon>
    </lineage>
</organism>
<feature type="transmembrane region" description="Helical" evidence="5">
    <location>
        <begin position="144"/>
        <end position="166"/>
    </location>
</feature>
<dbReference type="KEGG" id="nta:107766853"/>
<dbReference type="InterPro" id="IPR045158">
    <property type="entry name" value="KEA4/5/6-like"/>
</dbReference>
<dbReference type="OrthoDB" id="1654420at2759"/>
<keyword evidence="1" id="KW-0813">Transport</keyword>
<dbReference type="RefSeq" id="XP_016441224.1">
    <property type="nucleotide sequence ID" value="XM_016585738.1"/>
</dbReference>
<dbReference type="PANTHER" id="PTHR16254:SF19">
    <property type="entry name" value="K(+) EFFLUX ANTIPORTER 4-LIKE"/>
    <property type="match status" value="1"/>
</dbReference>
<dbReference type="PROSITE" id="PS51375">
    <property type="entry name" value="PPR"/>
    <property type="match status" value="1"/>
</dbReference>
<keyword evidence="5" id="KW-0812">Transmembrane</keyword>
<evidence type="ECO:0000256" key="5">
    <source>
        <dbReference type="SAM" id="Phobius"/>
    </source>
</evidence>
<evidence type="ECO:0000256" key="4">
    <source>
        <dbReference type="PROSITE-ProRule" id="PRU00708"/>
    </source>
</evidence>
<evidence type="ECO:0000256" key="2">
    <source>
        <dbReference type="ARBA" id="ARBA00022449"/>
    </source>
</evidence>
<evidence type="ECO:0000256" key="3">
    <source>
        <dbReference type="ARBA" id="ARBA00023065"/>
    </source>
</evidence>
<dbReference type="STRING" id="4097.A0A1S3XN20"/>
<keyword evidence="2" id="KW-0050">Antiport</keyword>
<keyword evidence="5" id="KW-1133">Transmembrane helix</keyword>
<evidence type="ECO:0000313" key="6">
    <source>
        <dbReference type="RefSeq" id="XP_016441224.1"/>
    </source>
</evidence>
<reference evidence="6" key="1">
    <citation type="submission" date="2025-08" db="UniProtKB">
        <authorList>
            <consortium name="RefSeq"/>
        </authorList>
    </citation>
    <scope>IDENTIFICATION</scope>
</reference>
<evidence type="ECO:0000256" key="1">
    <source>
        <dbReference type="ARBA" id="ARBA00022448"/>
    </source>
</evidence>
<proteinExistence type="predicted"/>
<feature type="repeat" description="PPR" evidence="4">
    <location>
        <begin position="19"/>
        <end position="53"/>
    </location>
</feature>
<keyword evidence="5" id="KW-0472">Membrane</keyword>
<name>A0A1S3XN20_TOBAC</name>
<feature type="transmembrane region" description="Helical" evidence="5">
    <location>
        <begin position="76"/>
        <end position="98"/>
    </location>
</feature>
<dbReference type="InterPro" id="IPR002885">
    <property type="entry name" value="PPR_rpt"/>
</dbReference>
<keyword evidence="3" id="KW-0406">Ion transport</keyword>
<sequence length="176" mass="19945">MRMMSCLGLIRYVQSRCYDMEAINSLISMYAKCGRMEEVWKAFELFSQINSKVGVIFPLLAFDLEFSAAKRHSIRVFAVLRGLLQIFLFICLFGSTTLLCSREASKGVFVGVILSMLLIVVKMKSLMKINGVNTLYRAKFMQDCIMGLFALLPISSTSGNLQVVLWKHRPSMFTGR</sequence>
<dbReference type="PANTHER" id="PTHR16254">
    <property type="entry name" value="POTASSIUM/PROTON ANTIPORTER-RELATED"/>
    <property type="match status" value="1"/>
</dbReference>
<accession>A0A1S3XN20</accession>
<protein>
    <submittedName>
        <fullName evidence="6">K(+) efflux antiporter 4-like</fullName>
    </submittedName>
</protein>
<dbReference type="PaxDb" id="4097-A0A1S3XN20"/>
<dbReference type="GO" id="GO:0015386">
    <property type="term" value="F:potassium:proton antiporter activity"/>
    <property type="evidence" value="ECO:0007669"/>
    <property type="project" value="InterPro"/>
</dbReference>
<dbReference type="AlphaFoldDB" id="A0A1S3XN20"/>
<gene>
    <name evidence="6" type="primary">LOC107766853</name>
</gene>